<evidence type="ECO:0000256" key="4">
    <source>
        <dbReference type="ARBA" id="ARBA00022490"/>
    </source>
</evidence>
<dbReference type="PANTHER" id="PTHR14315">
    <property type="entry name" value="SPOT14 FAMILY MEMBER"/>
    <property type="match status" value="1"/>
</dbReference>
<comment type="similarity">
    <text evidence="3">Belongs to the SPOT14 family.</text>
</comment>
<proteinExistence type="inferred from homology"/>
<evidence type="ECO:0000313" key="8">
    <source>
        <dbReference type="Proteomes" id="UP000326759"/>
    </source>
</evidence>
<evidence type="ECO:0000256" key="5">
    <source>
        <dbReference type="ARBA" id="ARBA00023242"/>
    </source>
</evidence>
<accession>A0A5N5SVM8</accession>
<dbReference type="InterPro" id="IPR053719">
    <property type="entry name" value="Lipogen_MT_Stabilize_sf"/>
</dbReference>
<reference evidence="7 8" key="1">
    <citation type="journal article" date="2019" name="PLoS Biol.">
        <title>Sex chromosomes control vertical transmission of feminizing Wolbachia symbionts in an isopod.</title>
        <authorList>
            <person name="Becking T."/>
            <person name="Chebbi M.A."/>
            <person name="Giraud I."/>
            <person name="Moumen B."/>
            <person name="Laverre T."/>
            <person name="Caubet Y."/>
            <person name="Peccoud J."/>
            <person name="Gilbert C."/>
            <person name="Cordaux R."/>
        </authorList>
    </citation>
    <scope>NUCLEOTIDE SEQUENCE [LARGE SCALE GENOMIC DNA]</scope>
    <source>
        <strain evidence="7">ANa2</strain>
        <tissue evidence="7">Whole body excluding digestive tract and cuticle</tissue>
    </source>
</reference>
<sequence length="196" mass="21476">MDSKNRLSDYSSLSVICAVDKFIKSVESMNETVMVPSRLLNVEPPESDDNVPLLLRGHQDPYNFYSILNNVKTSLVWGISDNDEAVRSVTNVADSSHWFGESCNGKATSELKKESVKGHSRKISSVSTASVSSMSEPECERMSDGGDSGVESEEPETVSEVTSALKLHLLGLQNCLSRLTETASYITEKYQEEVSA</sequence>
<protein>
    <recommendedName>
        <fullName evidence="9">Mid1-interacting protein 1-B</fullName>
    </recommendedName>
</protein>
<dbReference type="AlphaFoldDB" id="A0A5N5SVM8"/>
<evidence type="ECO:0000256" key="2">
    <source>
        <dbReference type="ARBA" id="ARBA00004496"/>
    </source>
</evidence>
<keyword evidence="4" id="KW-0963">Cytoplasm</keyword>
<dbReference type="GO" id="GO:0046890">
    <property type="term" value="P:regulation of lipid biosynthetic process"/>
    <property type="evidence" value="ECO:0007669"/>
    <property type="project" value="TreeGrafter"/>
</dbReference>
<keyword evidence="5" id="KW-0539">Nucleus</keyword>
<evidence type="ECO:0000313" key="7">
    <source>
        <dbReference type="EMBL" id="KAB7497978.1"/>
    </source>
</evidence>
<evidence type="ECO:0000256" key="3">
    <source>
        <dbReference type="ARBA" id="ARBA00009488"/>
    </source>
</evidence>
<organism evidence="7 8">
    <name type="scientific">Armadillidium nasatum</name>
    <dbReference type="NCBI Taxonomy" id="96803"/>
    <lineage>
        <taxon>Eukaryota</taxon>
        <taxon>Metazoa</taxon>
        <taxon>Ecdysozoa</taxon>
        <taxon>Arthropoda</taxon>
        <taxon>Crustacea</taxon>
        <taxon>Multicrustacea</taxon>
        <taxon>Malacostraca</taxon>
        <taxon>Eumalacostraca</taxon>
        <taxon>Peracarida</taxon>
        <taxon>Isopoda</taxon>
        <taxon>Oniscidea</taxon>
        <taxon>Crinocheta</taxon>
        <taxon>Armadillidiidae</taxon>
        <taxon>Armadillidium</taxon>
    </lineage>
</organism>
<feature type="compositionally biased region" description="Low complexity" evidence="6">
    <location>
        <begin position="123"/>
        <end position="135"/>
    </location>
</feature>
<evidence type="ECO:0000256" key="6">
    <source>
        <dbReference type="SAM" id="MobiDB-lite"/>
    </source>
</evidence>
<feature type="region of interest" description="Disordered" evidence="6">
    <location>
        <begin position="110"/>
        <end position="158"/>
    </location>
</feature>
<dbReference type="GO" id="GO:0005829">
    <property type="term" value="C:cytosol"/>
    <property type="evidence" value="ECO:0007669"/>
    <property type="project" value="TreeGrafter"/>
</dbReference>
<comment type="subcellular location">
    <subcellularLocation>
        <location evidence="2">Cytoplasm</location>
    </subcellularLocation>
    <subcellularLocation>
        <location evidence="1">Nucleus</location>
    </subcellularLocation>
</comment>
<dbReference type="PANTHER" id="PTHR14315:SF17">
    <property type="entry name" value="MIP21584P"/>
    <property type="match status" value="1"/>
</dbReference>
<dbReference type="Gene3D" id="6.10.140.1610">
    <property type="match status" value="1"/>
</dbReference>
<dbReference type="OrthoDB" id="5951908at2759"/>
<dbReference type="EMBL" id="SEYY01019705">
    <property type="protein sequence ID" value="KAB7497978.1"/>
    <property type="molecule type" value="Genomic_DNA"/>
</dbReference>
<name>A0A5N5SVM8_9CRUS</name>
<keyword evidence="8" id="KW-1185">Reference proteome</keyword>
<gene>
    <name evidence="7" type="ORF">Anas_05648</name>
</gene>
<dbReference type="GO" id="GO:0005634">
    <property type="term" value="C:nucleus"/>
    <property type="evidence" value="ECO:0007669"/>
    <property type="project" value="UniProtKB-SubCell"/>
</dbReference>
<dbReference type="Pfam" id="PF07084">
    <property type="entry name" value="Spot_14"/>
    <property type="match status" value="2"/>
</dbReference>
<dbReference type="Proteomes" id="UP000326759">
    <property type="component" value="Unassembled WGS sequence"/>
</dbReference>
<evidence type="ECO:0000256" key="1">
    <source>
        <dbReference type="ARBA" id="ARBA00004123"/>
    </source>
</evidence>
<comment type="caution">
    <text evidence="7">The sequence shown here is derived from an EMBL/GenBank/DDBJ whole genome shotgun (WGS) entry which is preliminary data.</text>
</comment>
<dbReference type="InterPro" id="IPR009786">
    <property type="entry name" value="Spot_14"/>
</dbReference>
<evidence type="ECO:0008006" key="9">
    <source>
        <dbReference type="Google" id="ProtNLM"/>
    </source>
</evidence>